<sequence>MASSAPTTATLIVPCNSTDLVDPAPLTLVGLVPVKSGWPSPSNPNINAYCVPYLPTTAPPCPHTAVGLGMVGCEIALQSVYIDAVNKVHPLVVQYLQNELPAKLETFPKLVLVPPGFPPLPHRASGAPEENQYRVATYDPSPLSTEHLLRSAPSIHVENSIASPATVNVPLYSIPTPSTPPARARTLLLRLYRSLMLKRVSLYPPFLLDSPPPTDDFAVSLPEPKSDPGTEPDPHCGGRLLVTAAGEKWAEKLNVLATCVVGEETTGGVYVGPCYPPPPKSAYPPVCVPVTLEERVWALRLQEERNAVVCEADDRACLERGYYKAKKGPVELGGRARFPPPKDLRGIVIDALFFDPALPEPLPWYSIYSADLIVYMFSLALVFVTAVKMSVEAWWCVAEELDIDEMLEKRAREVLDEEKKTKEEKEETEKYGMPANEYDRKLVKSIEDALADQLGEDGMKLIAAAKTRIMEKRKKEEAGKSYA</sequence>
<organism evidence="3 4">
    <name type="scientific">Tetraparma gracilis</name>
    <dbReference type="NCBI Taxonomy" id="2962635"/>
    <lineage>
        <taxon>Eukaryota</taxon>
        <taxon>Sar</taxon>
        <taxon>Stramenopiles</taxon>
        <taxon>Ochrophyta</taxon>
        <taxon>Bolidophyceae</taxon>
        <taxon>Parmales</taxon>
        <taxon>Triparmaceae</taxon>
        <taxon>Tetraparma</taxon>
    </lineage>
</organism>
<evidence type="ECO:0000256" key="1">
    <source>
        <dbReference type="SAM" id="MobiDB-lite"/>
    </source>
</evidence>
<keyword evidence="4" id="KW-1185">Reference proteome</keyword>
<protein>
    <submittedName>
        <fullName evidence="3">Uncharacterized protein</fullName>
    </submittedName>
</protein>
<feature type="compositionally biased region" description="Basic and acidic residues" evidence="1">
    <location>
        <begin position="224"/>
        <end position="235"/>
    </location>
</feature>
<evidence type="ECO:0000313" key="4">
    <source>
        <dbReference type="Proteomes" id="UP001165060"/>
    </source>
</evidence>
<dbReference type="Proteomes" id="UP001165060">
    <property type="component" value="Unassembled WGS sequence"/>
</dbReference>
<keyword evidence="2" id="KW-0812">Transmembrane</keyword>
<name>A0ABQ6N3N7_9STRA</name>
<feature type="region of interest" description="Disordered" evidence="1">
    <location>
        <begin position="214"/>
        <end position="235"/>
    </location>
</feature>
<evidence type="ECO:0000313" key="3">
    <source>
        <dbReference type="EMBL" id="GMI39228.1"/>
    </source>
</evidence>
<dbReference type="EMBL" id="BRYB01002074">
    <property type="protein sequence ID" value="GMI39228.1"/>
    <property type="molecule type" value="Genomic_DNA"/>
</dbReference>
<proteinExistence type="predicted"/>
<accession>A0ABQ6N3N7</accession>
<keyword evidence="2" id="KW-1133">Transmembrane helix</keyword>
<gene>
    <name evidence="3" type="ORF">TeGR_g12860</name>
</gene>
<comment type="caution">
    <text evidence="3">The sequence shown here is derived from an EMBL/GenBank/DDBJ whole genome shotgun (WGS) entry which is preliminary data.</text>
</comment>
<evidence type="ECO:0000256" key="2">
    <source>
        <dbReference type="SAM" id="Phobius"/>
    </source>
</evidence>
<feature type="transmembrane region" description="Helical" evidence="2">
    <location>
        <begin position="362"/>
        <end position="384"/>
    </location>
</feature>
<keyword evidence="2" id="KW-0472">Membrane</keyword>
<reference evidence="3 4" key="1">
    <citation type="journal article" date="2023" name="Commun. Biol.">
        <title>Genome analysis of Parmales, the sister group of diatoms, reveals the evolutionary specialization of diatoms from phago-mixotrophs to photoautotrophs.</title>
        <authorList>
            <person name="Ban H."/>
            <person name="Sato S."/>
            <person name="Yoshikawa S."/>
            <person name="Yamada K."/>
            <person name="Nakamura Y."/>
            <person name="Ichinomiya M."/>
            <person name="Sato N."/>
            <person name="Blanc-Mathieu R."/>
            <person name="Endo H."/>
            <person name="Kuwata A."/>
            <person name="Ogata H."/>
        </authorList>
    </citation>
    <scope>NUCLEOTIDE SEQUENCE [LARGE SCALE GENOMIC DNA]</scope>
</reference>